<proteinExistence type="predicted"/>
<comment type="caution">
    <text evidence="2">The sequence shown here is derived from an EMBL/GenBank/DDBJ whole genome shotgun (WGS) entry which is preliminary data.</text>
</comment>
<evidence type="ECO:0000256" key="1">
    <source>
        <dbReference type="SAM" id="Phobius"/>
    </source>
</evidence>
<accession>A0A5A7PM50</accession>
<keyword evidence="1" id="KW-0472">Membrane</keyword>
<keyword evidence="3" id="KW-1185">Reference proteome</keyword>
<keyword evidence="1" id="KW-1133">Transmembrane helix</keyword>
<organism evidence="2 3">
    <name type="scientific">Striga asiatica</name>
    <name type="common">Asiatic witchweed</name>
    <name type="synonym">Buchnera asiatica</name>
    <dbReference type="NCBI Taxonomy" id="4170"/>
    <lineage>
        <taxon>Eukaryota</taxon>
        <taxon>Viridiplantae</taxon>
        <taxon>Streptophyta</taxon>
        <taxon>Embryophyta</taxon>
        <taxon>Tracheophyta</taxon>
        <taxon>Spermatophyta</taxon>
        <taxon>Magnoliopsida</taxon>
        <taxon>eudicotyledons</taxon>
        <taxon>Gunneridae</taxon>
        <taxon>Pentapetalae</taxon>
        <taxon>asterids</taxon>
        <taxon>lamiids</taxon>
        <taxon>Lamiales</taxon>
        <taxon>Orobanchaceae</taxon>
        <taxon>Buchnereae</taxon>
        <taxon>Striga</taxon>
    </lineage>
</organism>
<sequence length="132" mass="14375">GRWYGVFCSALPSDEYYSTINPTIHGHRICNYICGTLASSYMRIQSHEEFTAECPLLLMVVSGGVVLGCMFIGLEGITLQRCASCTLMLGSFVLGSNQIGTKKYVNLTVTLKTLLDGLVSSKLVERSIALVQ</sequence>
<evidence type="ECO:0000313" key="2">
    <source>
        <dbReference type="EMBL" id="GER33953.1"/>
    </source>
</evidence>
<feature type="non-terminal residue" evidence="2">
    <location>
        <position position="1"/>
    </location>
</feature>
<feature type="transmembrane region" description="Helical" evidence="1">
    <location>
        <begin position="56"/>
        <end position="74"/>
    </location>
</feature>
<dbReference type="EMBL" id="BKCP01004838">
    <property type="protein sequence ID" value="GER33953.1"/>
    <property type="molecule type" value="Genomic_DNA"/>
</dbReference>
<dbReference type="AlphaFoldDB" id="A0A5A7PM50"/>
<protein>
    <submittedName>
        <fullName evidence="2">Septum site-determining protein MinD</fullName>
    </submittedName>
</protein>
<name>A0A5A7PM50_STRAF</name>
<dbReference type="Proteomes" id="UP000325081">
    <property type="component" value="Unassembled WGS sequence"/>
</dbReference>
<evidence type="ECO:0000313" key="3">
    <source>
        <dbReference type="Proteomes" id="UP000325081"/>
    </source>
</evidence>
<gene>
    <name evidence="2" type="ORF">STAS_10130</name>
</gene>
<feature type="non-terminal residue" evidence="2">
    <location>
        <position position="132"/>
    </location>
</feature>
<reference evidence="3" key="1">
    <citation type="journal article" date="2019" name="Curr. Biol.">
        <title>Genome Sequence of Striga asiatica Provides Insight into the Evolution of Plant Parasitism.</title>
        <authorList>
            <person name="Yoshida S."/>
            <person name="Kim S."/>
            <person name="Wafula E.K."/>
            <person name="Tanskanen J."/>
            <person name="Kim Y.M."/>
            <person name="Honaas L."/>
            <person name="Yang Z."/>
            <person name="Spallek T."/>
            <person name="Conn C.E."/>
            <person name="Ichihashi Y."/>
            <person name="Cheong K."/>
            <person name="Cui S."/>
            <person name="Der J.P."/>
            <person name="Gundlach H."/>
            <person name="Jiao Y."/>
            <person name="Hori C."/>
            <person name="Ishida J.K."/>
            <person name="Kasahara H."/>
            <person name="Kiba T."/>
            <person name="Kim M.S."/>
            <person name="Koo N."/>
            <person name="Laohavisit A."/>
            <person name="Lee Y.H."/>
            <person name="Lumba S."/>
            <person name="McCourt P."/>
            <person name="Mortimer J.C."/>
            <person name="Mutuku J.M."/>
            <person name="Nomura T."/>
            <person name="Sasaki-Sekimoto Y."/>
            <person name="Seto Y."/>
            <person name="Wang Y."/>
            <person name="Wakatake T."/>
            <person name="Sakakibara H."/>
            <person name="Demura T."/>
            <person name="Yamaguchi S."/>
            <person name="Yoneyama K."/>
            <person name="Manabe R.I."/>
            <person name="Nelson D.C."/>
            <person name="Schulman A.H."/>
            <person name="Timko M.P."/>
            <person name="dePamphilis C.W."/>
            <person name="Choi D."/>
            <person name="Shirasu K."/>
        </authorList>
    </citation>
    <scope>NUCLEOTIDE SEQUENCE [LARGE SCALE GENOMIC DNA]</scope>
    <source>
        <strain evidence="3">cv. UVA1</strain>
    </source>
</reference>
<keyword evidence="1" id="KW-0812">Transmembrane</keyword>